<feature type="non-terminal residue" evidence="2">
    <location>
        <position position="1"/>
    </location>
</feature>
<gene>
    <name evidence="2" type="ORF">Tco_0978356</name>
</gene>
<evidence type="ECO:0000256" key="1">
    <source>
        <dbReference type="SAM" id="MobiDB-lite"/>
    </source>
</evidence>
<feature type="region of interest" description="Disordered" evidence="1">
    <location>
        <begin position="209"/>
        <end position="230"/>
    </location>
</feature>
<feature type="region of interest" description="Disordered" evidence="1">
    <location>
        <begin position="113"/>
        <end position="150"/>
    </location>
</feature>
<reference evidence="2" key="1">
    <citation type="journal article" date="2022" name="Int. J. Mol. Sci.">
        <title>Draft Genome of Tanacetum Coccineum: Genomic Comparison of Closely Related Tanacetum-Family Plants.</title>
        <authorList>
            <person name="Yamashiro T."/>
            <person name="Shiraishi A."/>
            <person name="Nakayama K."/>
            <person name="Satake H."/>
        </authorList>
    </citation>
    <scope>NUCLEOTIDE SEQUENCE</scope>
</reference>
<accession>A0ABQ5EN03</accession>
<protein>
    <submittedName>
        <fullName evidence="2">Uncharacterized protein</fullName>
    </submittedName>
</protein>
<dbReference type="EMBL" id="BQNB010016474">
    <property type="protein sequence ID" value="GJT52199.1"/>
    <property type="molecule type" value="Genomic_DNA"/>
</dbReference>
<comment type="caution">
    <text evidence="2">The sequence shown here is derived from an EMBL/GenBank/DDBJ whole genome shotgun (WGS) entry which is preliminary data.</text>
</comment>
<evidence type="ECO:0000313" key="2">
    <source>
        <dbReference type="EMBL" id="GJT52199.1"/>
    </source>
</evidence>
<organism evidence="2 3">
    <name type="scientific">Tanacetum coccineum</name>
    <dbReference type="NCBI Taxonomy" id="301880"/>
    <lineage>
        <taxon>Eukaryota</taxon>
        <taxon>Viridiplantae</taxon>
        <taxon>Streptophyta</taxon>
        <taxon>Embryophyta</taxon>
        <taxon>Tracheophyta</taxon>
        <taxon>Spermatophyta</taxon>
        <taxon>Magnoliopsida</taxon>
        <taxon>eudicotyledons</taxon>
        <taxon>Gunneridae</taxon>
        <taxon>Pentapetalae</taxon>
        <taxon>asterids</taxon>
        <taxon>campanulids</taxon>
        <taxon>Asterales</taxon>
        <taxon>Asteraceae</taxon>
        <taxon>Asteroideae</taxon>
        <taxon>Anthemideae</taxon>
        <taxon>Anthemidinae</taxon>
        <taxon>Tanacetum</taxon>
    </lineage>
</organism>
<proteinExistence type="predicted"/>
<sequence length="230" mass="25636">YGSSTMRSEGPVFDFGGLPDLMTEGLSARMLMEHMDAQGQTILDLDMLGALQFQLGRRETDPRQGDLRDYWIGISLSMDFLGTAPPYTFIRDPMLRLCHRLITYSIAGRRPARQEGGARGVAEEASVAPGGGDEDEEMPQAMPPPPRTQGKRIARLEEEVHGVREALQGQREVLDSMACDFSRFSIWTITSLARMMDRAGVPYTRFSESPVEYKRRTKQRTGEASTSTAP</sequence>
<dbReference type="Proteomes" id="UP001151760">
    <property type="component" value="Unassembled WGS sequence"/>
</dbReference>
<name>A0ABQ5EN03_9ASTR</name>
<reference evidence="2" key="2">
    <citation type="submission" date="2022-01" db="EMBL/GenBank/DDBJ databases">
        <authorList>
            <person name="Yamashiro T."/>
            <person name="Shiraishi A."/>
            <person name="Satake H."/>
            <person name="Nakayama K."/>
        </authorList>
    </citation>
    <scope>NUCLEOTIDE SEQUENCE</scope>
</reference>
<keyword evidence="3" id="KW-1185">Reference proteome</keyword>
<evidence type="ECO:0000313" key="3">
    <source>
        <dbReference type="Proteomes" id="UP001151760"/>
    </source>
</evidence>